<comment type="caution">
    <text evidence="1">The sequence shown here is derived from an EMBL/GenBank/DDBJ whole genome shotgun (WGS) entry which is preliminary data.</text>
</comment>
<protein>
    <submittedName>
        <fullName evidence="1">Uncharacterized protein</fullName>
    </submittedName>
</protein>
<accession>A0ACB8C7S3</accession>
<gene>
    <name evidence="1" type="ORF">HPB49_006751</name>
</gene>
<reference evidence="1" key="1">
    <citation type="submission" date="2020-05" db="EMBL/GenBank/DDBJ databases">
        <title>Large-scale comparative analyses of tick genomes elucidate their genetic diversity and vector capacities.</title>
        <authorList>
            <person name="Jia N."/>
            <person name="Wang J."/>
            <person name="Shi W."/>
            <person name="Du L."/>
            <person name="Sun Y."/>
            <person name="Zhan W."/>
            <person name="Jiang J."/>
            <person name="Wang Q."/>
            <person name="Zhang B."/>
            <person name="Ji P."/>
            <person name="Sakyi L.B."/>
            <person name="Cui X."/>
            <person name="Yuan T."/>
            <person name="Jiang B."/>
            <person name="Yang W."/>
            <person name="Lam T.T.-Y."/>
            <person name="Chang Q."/>
            <person name="Ding S."/>
            <person name="Wang X."/>
            <person name="Zhu J."/>
            <person name="Ruan X."/>
            <person name="Zhao L."/>
            <person name="Wei J."/>
            <person name="Que T."/>
            <person name="Du C."/>
            <person name="Cheng J."/>
            <person name="Dai P."/>
            <person name="Han X."/>
            <person name="Huang E."/>
            <person name="Gao Y."/>
            <person name="Liu J."/>
            <person name="Shao H."/>
            <person name="Ye R."/>
            <person name="Li L."/>
            <person name="Wei W."/>
            <person name="Wang X."/>
            <person name="Wang C."/>
            <person name="Yang T."/>
            <person name="Huo Q."/>
            <person name="Li W."/>
            <person name="Guo W."/>
            <person name="Chen H."/>
            <person name="Zhou L."/>
            <person name="Ni X."/>
            <person name="Tian J."/>
            <person name="Zhou Y."/>
            <person name="Sheng Y."/>
            <person name="Liu T."/>
            <person name="Pan Y."/>
            <person name="Xia L."/>
            <person name="Li J."/>
            <person name="Zhao F."/>
            <person name="Cao W."/>
        </authorList>
    </citation>
    <scope>NUCLEOTIDE SEQUENCE</scope>
    <source>
        <strain evidence="1">Dsil-2018</strain>
    </source>
</reference>
<organism evidence="1 2">
    <name type="scientific">Dermacentor silvarum</name>
    <name type="common">Tick</name>
    <dbReference type="NCBI Taxonomy" id="543639"/>
    <lineage>
        <taxon>Eukaryota</taxon>
        <taxon>Metazoa</taxon>
        <taxon>Ecdysozoa</taxon>
        <taxon>Arthropoda</taxon>
        <taxon>Chelicerata</taxon>
        <taxon>Arachnida</taxon>
        <taxon>Acari</taxon>
        <taxon>Parasitiformes</taxon>
        <taxon>Ixodida</taxon>
        <taxon>Ixodoidea</taxon>
        <taxon>Ixodidae</taxon>
        <taxon>Rhipicephalinae</taxon>
        <taxon>Dermacentor</taxon>
    </lineage>
</organism>
<name>A0ACB8C7S3_DERSI</name>
<keyword evidence="2" id="KW-1185">Reference proteome</keyword>
<dbReference type="Proteomes" id="UP000821865">
    <property type="component" value="Chromosome 8"/>
</dbReference>
<dbReference type="EMBL" id="CM023477">
    <property type="protein sequence ID" value="KAH7936973.1"/>
    <property type="molecule type" value="Genomic_DNA"/>
</dbReference>
<sequence length="786" mass="90286">MTHRSNLPPSDNIPPDATSRPRDVTALQLHLPTFWLKNPQVWFAQVEATFYLHHITSGSEERFHRGDPKECDEVIRWEVRANAGRSRSVWQRRAFDYGLIAADALVTFLVLFVLLMIIARYSTKKTGESMSKEKEEGNEVGEITSMPMLRNNSSCKIEVTEILTTISAELDPCDDFYQYVCDGWLKAHSSEPTSVLNEEKKKSISSVIEKLRNANAPTGNETAFEKAARLFQSCVAFVDIGGRFERDLKDDIIDFLSDHGASLAPQSAMNAAHIMLHFSFNYRLPTLFTTKIKTRLNSFSMEGNFSYMRLYMLPYFNRSELLTVDAIREHLTWLGLSYQSKSQLVTNIKSVDDFLSNIGKNSAGDYRPGEKNMVLYPLKEFENRITSKGDEAWNRYLNHTTYGLLPGRYYVMLPRYLESFLIHVYRKVNNYALGIWISFQVSRQLRQMVSNSSTTERQEHCWNLTTQAVRTAAYYVHYCSAVANTTISQAQDMVRRIEDSLRSKIAQSTWLDHETKRIALNKLSRMRKVVGYPECAKNKELLNKFYESLNIEESSFVKDWLKALNFETLRLLRWHAGQLSTLDISGDLLAAQGFYYPYINTMSLNVNLLASPFFGVSPAIDYAAAGHFAGHEMMHAYDVLSWRRDDNNVEREWWSNESNAEYERRVVHVRTFYKPGESYSERPDDWNDSELLADFGALPAVYAAYLKAKDLSGNALEMNGFHGFTSDRLFFISSCYKFCSILQPSDRYPKFRARCNVPLKHMAEFSAAFGCSNGTAMNPSKKFSFW</sequence>
<proteinExistence type="predicted"/>
<evidence type="ECO:0000313" key="1">
    <source>
        <dbReference type="EMBL" id="KAH7936973.1"/>
    </source>
</evidence>
<evidence type="ECO:0000313" key="2">
    <source>
        <dbReference type="Proteomes" id="UP000821865"/>
    </source>
</evidence>